<dbReference type="Gene3D" id="3.40.630.30">
    <property type="match status" value="1"/>
</dbReference>
<dbReference type="Pfam" id="PF00583">
    <property type="entry name" value="Acetyltransf_1"/>
    <property type="match status" value="1"/>
</dbReference>
<evidence type="ECO:0000259" key="2">
    <source>
        <dbReference type="PROSITE" id="PS51186"/>
    </source>
</evidence>
<dbReference type="PANTHER" id="PTHR42793">
    <property type="entry name" value="COA BINDING DOMAIN CONTAINING PROTEIN"/>
    <property type="match status" value="1"/>
</dbReference>
<dbReference type="GO" id="GO:0005524">
    <property type="term" value="F:ATP binding"/>
    <property type="evidence" value="ECO:0007669"/>
    <property type="project" value="InterPro"/>
</dbReference>
<dbReference type="PANTHER" id="PTHR42793:SF1">
    <property type="entry name" value="PEPTIDYL-LYSINE N-ACETYLTRANSFERASE PATZ"/>
    <property type="match status" value="1"/>
</dbReference>
<feature type="domain" description="N-acetyltransferase" evidence="2">
    <location>
        <begin position="28"/>
        <end position="182"/>
    </location>
</feature>
<dbReference type="SMART" id="SM00881">
    <property type="entry name" value="CoA_binding"/>
    <property type="match status" value="1"/>
</dbReference>
<dbReference type="OrthoDB" id="190266at2"/>
<feature type="region of interest" description="Disordered" evidence="1">
    <location>
        <begin position="595"/>
        <end position="618"/>
    </location>
</feature>
<dbReference type="SUPFAM" id="SSF56059">
    <property type="entry name" value="Glutathione synthetase ATP-binding domain-like"/>
    <property type="match status" value="1"/>
</dbReference>
<keyword evidence="3" id="KW-0808">Transferase</keyword>
<comment type="caution">
    <text evidence="3">The sequence shown here is derived from an EMBL/GenBank/DDBJ whole genome shotgun (WGS) entry which is preliminary data.</text>
</comment>
<dbReference type="InterPro" id="IPR032875">
    <property type="entry name" value="Succ_CoA_lig_flav_dom"/>
</dbReference>
<dbReference type="SUPFAM" id="SSF55729">
    <property type="entry name" value="Acyl-CoA N-acyltransferases (Nat)"/>
    <property type="match status" value="1"/>
</dbReference>
<dbReference type="InterPro" id="IPR016102">
    <property type="entry name" value="Succinyl-CoA_synth-like"/>
</dbReference>
<dbReference type="Proteomes" id="UP000265614">
    <property type="component" value="Unassembled WGS sequence"/>
</dbReference>
<evidence type="ECO:0000313" key="4">
    <source>
        <dbReference type="Proteomes" id="UP000265614"/>
    </source>
</evidence>
<dbReference type="InterPro" id="IPR016181">
    <property type="entry name" value="Acyl_CoA_acyltransferase"/>
</dbReference>
<dbReference type="Pfam" id="PF13607">
    <property type="entry name" value="Succ_CoA_lig"/>
    <property type="match status" value="1"/>
</dbReference>
<name>A0A3A3Z6E9_9ACTN</name>
<gene>
    <name evidence="3" type="ORF">D5H78_08410</name>
</gene>
<dbReference type="GO" id="GO:0016747">
    <property type="term" value="F:acyltransferase activity, transferring groups other than amino-acyl groups"/>
    <property type="evidence" value="ECO:0007669"/>
    <property type="project" value="InterPro"/>
</dbReference>
<dbReference type="EMBL" id="QZEZ01000003">
    <property type="protein sequence ID" value="RJK96275.1"/>
    <property type="molecule type" value="Genomic_DNA"/>
</dbReference>
<dbReference type="Gene3D" id="3.30.1490.20">
    <property type="entry name" value="ATP-grasp fold, A domain"/>
    <property type="match status" value="1"/>
</dbReference>
<dbReference type="RefSeq" id="WP_119950007.1">
    <property type="nucleotide sequence ID" value="NZ_QZEZ01000003.1"/>
</dbReference>
<dbReference type="Gene3D" id="3.40.50.261">
    <property type="entry name" value="Succinyl-CoA synthetase domains"/>
    <property type="match status" value="2"/>
</dbReference>
<dbReference type="PROSITE" id="PS51186">
    <property type="entry name" value="GNAT"/>
    <property type="match status" value="1"/>
</dbReference>
<dbReference type="InterPro" id="IPR013815">
    <property type="entry name" value="ATP_grasp_subdomain_1"/>
</dbReference>
<dbReference type="AlphaFoldDB" id="A0A3A3Z6E9"/>
<evidence type="ECO:0000313" key="3">
    <source>
        <dbReference type="EMBL" id="RJK96275.1"/>
    </source>
</evidence>
<organism evidence="3 4">
    <name type="scientific">Vallicoccus soli</name>
    <dbReference type="NCBI Taxonomy" id="2339232"/>
    <lineage>
        <taxon>Bacteria</taxon>
        <taxon>Bacillati</taxon>
        <taxon>Actinomycetota</taxon>
        <taxon>Actinomycetes</taxon>
        <taxon>Motilibacterales</taxon>
        <taxon>Vallicoccaceae</taxon>
        <taxon>Vallicoccus</taxon>
    </lineage>
</organism>
<dbReference type="Pfam" id="PF13380">
    <property type="entry name" value="CoA_binding_2"/>
    <property type="match status" value="1"/>
</dbReference>
<protein>
    <submittedName>
        <fullName evidence="3">GNAT family N-acetyltransferase</fullName>
    </submittedName>
</protein>
<dbReference type="CDD" id="cd04301">
    <property type="entry name" value="NAT_SF"/>
    <property type="match status" value="1"/>
</dbReference>
<proteinExistence type="predicted"/>
<sequence length="890" mass="93463">MTGEGPTATAPYPAHWEADVVLRDGGTAHVRPITPQDADRLRAFHRRQSAESIYLRFFAPYPELSDRDVERFTHVDHHDRVGLVATIGDDIVAVVRYDRTGPDEAEVAFNISDAHQGRGLGSVMLEHIAAAARERGVRRFVAEVLPTNRRMIRVFQDAGYEVRSAFDDGIVHLSFEPALTGTALEVLQDREQRAEARSIERLLTPRSVAVVGASREYDSVGQTVLRNLRAAGPPEVWAVNPGAREVAGVPAYPSILDVPGEVDLAVLAVPAAAAQEVVAQCAAKGVRSLVVLSAGYAETGPVGRERQRALVAAARASGMRVVGPNSFGVVSTDPEHPLNASLATTVPPVGRIGFFSQSGALGLAILDAVAARGLGLSSFVSAGNRADVSGNDLLQFWDQDQRTDVVLLYLESIGNPRKFSRLARRLAARKPVATIKAGRTTQGVPLGHAVRRSTVPAAAVDAMFAQAGVIRVDTMAQLLDVGQLLVTQPLPAGDRVVILGNSDALGLLAADACAEAGLHVIGQPIALPPAATAEDFRVSLDAVFADPGVDSVVTVFIPPLVTSHEEVAAVLAGAAAASDKTVVATFLGVRGVPEQLRAPGAGGPEPAPPGSVPSYPTPEDAVRALAAATSYADWRRRPRGSVPELDVDRRAARAIARSVLVEAPGGLELGADDAAALLACYGIEVLAQELAEDADGAVAAAARIGYPVVLKAAATHLRARPDLQDVRLDLVDEAAVRRAHAAIVAGLGPGAGRVLVQPMARPGIACVVTSTEDPLFGPVVSFGLAGLATELLGDRAYRIPPLTDTDVSQLVRSVRAAPLLFGHRGAEPVDTDALEDLLLRVARLADEVPQVAELELPVLVAERGLAVLHARVRLAEPAARPDTGPRRLPS</sequence>
<dbReference type="Pfam" id="PF13549">
    <property type="entry name" value="ATP-grasp_5"/>
    <property type="match status" value="1"/>
</dbReference>
<dbReference type="SUPFAM" id="SSF51735">
    <property type="entry name" value="NAD(P)-binding Rossmann-fold domains"/>
    <property type="match status" value="1"/>
</dbReference>
<dbReference type="Gene3D" id="3.40.50.720">
    <property type="entry name" value="NAD(P)-binding Rossmann-like Domain"/>
    <property type="match status" value="1"/>
</dbReference>
<dbReference type="InterPro" id="IPR003781">
    <property type="entry name" value="CoA-bd"/>
</dbReference>
<accession>A0A3A3Z6E9</accession>
<dbReference type="SUPFAM" id="SSF52210">
    <property type="entry name" value="Succinyl-CoA synthetase domains"/>
    <property type="match status" value="2"/>
</dbReference>
<evidence type="ECO:0000256" key="1">
    <source>
        <dbReference type="SAM" id="MobiDB-lite"/>
    </source>
</evidence>
<dbReference type="InterPro" id="IPR000182">
    <property type="entry name" value="GNAT_dom"/>
</dbReference>
<reference evidence="3 4" key="1">
    <citation type="submission" date="2018-09" db="EMBL/GenBank/DDBJ databases">
        <title>YIM 75000 draft genome.</title>
        <authorList>
            <person name="Tang S."/>
            <person name="Feng Y."/>
        </authorList>
    </citation>
    <scope>NUCLEOTIDE SEQUENCE [LARGE SCALE GENOMIC DNA]</scope>
    <source>
        <strain evidence="3 4">YIM 75000</strain>
    </source>
</reference>
<dbReference type="InterPro" id="IPR036291">
    <property type="entry name" value="NAD(P)-bd_dom_sf"/>
</dbReference>
<keyword evidence="4" id="KW-1185">Reference proteome</keyword>
<dbReference type="Gene3D" id="3.30.470.20">
    <property type="entry name" value="ATP-grasp fold, B domain"/>
    <property type="match status" value="1"/>
</dbReference>